<dbReference type="PANTHER" id="PTHR43877:SF2">
    <property type="entry name" value="AMINOALKYLPHOSPHONATE N-ACETYLTRANSFERASE-RELATED"/>
    <property type="match status" value="1"/>
</dbReference>
<dbReference type="InterPro" id="IPR050832">
    <property type="entry name" value="Bact_Acetyltransf"/>
</dbReference>
<dbReference type="NCBIfam" id="NF002959">
    <property type="entry name" value="PRK03624.1"/>
    <property type="match status" value="1"/>
</dbReference>
<proteinExistence type="predicted"/>
<dbReference type="CDD" id="cd04301">
    <property type="entry name" value="NAT_SF"/>
    <property type="match status" value="1"/>
</dbReference>
<evidence type="ECO:0000313" key="5">
    <source>
        <dbReference type="Proteomes" id="UP001434337"/>
    </source>
</evidence>
<accession>A0ABZ3C537</accession>
<dbReference type="SUPFAM" id="SSF55729">
    <property type="entry name" value="Acyl-CoA N-acyltransferases (Nat)"/>
    <property type="match status" value="1"/>
</dbReference>
<dbReference type="PROSITE" id="PS51186">
    <property type="entry name" value="GNAT"/>
    <property type="match status" value="1"/>
</dbReference>
<dbReference type="Proteomes" id="UP001434337">
    <property type="component" value="Chromosome"/>
</dbReference>
<dbReference type="InterPro" id="IPR016181">
    <property type="entry name" value="Acyl_CoA_acyltransferase"/>
</dbReference>
<keyword evidence="2 4" id="KW-0012">Acyltransferase</keyword>
<organism evidence="4 5">
    <name type="scientific">Propioniciclava soli</name>
    <dbReference type="NCBI Taxonomy" id="2775081"/>
    <lineage>
        <taxon>Bacteria</taxon>
        <taxon>Bacillati</taxon>
        <taxon>Actinomycetota</taxon>
        <taxon>Actinomycetes</taxon>
        <taxon>Propionibacteriales</taxon>
        <taxon>Propionibacteriaceae</taxon>
        <taxon>Propioniciclava</taxon>
    </lineage>
</organism>
<dbReference type="PANTHER" id="PTHR43877">
    <property type="entry name" value="AMINOALKYLPHOSPHONATE N-ACETYLTRANSFERASE-RELATED-RELATED"/>
    <property type="match status" value="1"/>
</dbReference>
<feature type="domain" description="N-acetyltransferase" evidence="3">
    <location>
        <begin position="1"/>
        <end position="140"/>
    </location>
</feature>
<keyword evidence="5" id="KW-1185">Reference proteome</keyword>
<name>A0ABZ3C537_9ACTN</name>
<dbReference type="InterPro" id="IPR000182">
    <property type="entry name" value="GNAT_dom"/>
</dbReference>
<evidence type="ECO:0000256" key="2">
    <source>
        <dbReference type="ARBA" id="ARBA00023315"/>
    </source>
</evidence>
<dbReference type="EC" id="2.3.1.-" evidence="4"/>
<dbReference type="EMBL" id="CP115965">
    <property type="protein sequence ID" value="WZW97884.1"/>
    <property type="molecule type" value="Genomic_DNA"/>
</dbReference>
<keyword evidence="1 4" id="KW-0808">Transferase</keyword>
<protein>
    <submittedName>
        <fullName evidence="4">GNAT family acetyltransferase</fullName>
        <ecNumber evidence="4">2.3.1.-</ecNumber>
    </submittedName>
</protein>
<dbReference type="GO" id="GO:0016746">
    <property type="term" value="F:acyltransferase activity"/>
    <property type="evidence" value="ECO:0007669"/>
    <property type="project" value="UniProtKB-KW"/>
</dbReference>
<dbReference type="RefSeq" id="WP_232548409.1">
    <property type="nucleotide sequence ID" value="NZ_CP115965.1"/>
</dbReference>
<evidence type="ECO:0000259" key="3">
    <source>
        <dbReference type="PROSITE" id="PS51186"/>
    </source>
</evidence>
<gene>
    <name evidence="4" type="ORF">PCC79_13420</name>
</gene>
<reference evidence="4 5" key="1">
    <citation type="journal article" date="2023" name="Environ Microbiome">
        <title>A coral-associated actinobacterium mitigates coral bleaching under heat stress.</title>
        <authorList>
            <person name="Li J."/>
            <person name="Zou Y."/>
            <person name="Li Q."/>
            <person name="Zhang J."/>
            <person name="Bourne D.G."/>
            <person name="Lyu Y."/>
            <person name="Liu C."/>
            <person name="Zhang S."/>
        </authorList>
    </citation>
    <scope>NUCLEOTIDE SEQUENCE [LARGE SCALE GENOMIC DNA]</scope>
    <source>
        <strain evidence="4 5">SCSIO 13291</strain>
    </source>
</reference>
<dbReference type="Pfam" id="PF00583">
    <property type="entry name" value="Acetyltransf_1"/>
    <property type="match status" value="1"/>
</dbReference>
<evidence type="ECO:0000313" key="4">
    <source>
        <dbReference type="EMBL" id="WZW97884.1"/>
    </source>
</evidence>
<dbReference type="Gene3D" id="3.40.630.30">
    <property type="match status" value="1"/>
</dbReference>
<evidence type="ECO:0000256" key="1">
    <source>
        <dbReference type="ARBA" id="ARBA00022679"/>
    </source>
</evidence>
<sequence length="140" mass="14962">MDVVTLTPADADATVALWGACNLTRPWNDAHADYARALAGPSSTVLGVRDGEALVGTVMVGGDGHRGWVYYLAADPGRRGEGIGRALMAAAEGWLVAHDLPKVQFMVRTANTEVLTFYARLGYEEQDVVVLGRRLDAPAH</sequence>